<protein>
    <submittedName>
        <fullName evidence="2">Uncharacterized protein</fullName>
    </submittedName>
</protein>
<proteinExistence type="predicted"/>
<dbReference type="AlphaFoldDB" id="A0A1W6BYJ3"/>
<evidence type="ECO:0000256" key="1">
    <source>
        <dbReference type="SAM" id="Coils"/>
    </source>
</evidence>
<feature type="coiled-coil region" evidence="1">
    <location>
        <begin position="66"/>
        <end position="107"/>
    </location>
</feature>
<reference evidence="2 3" key="1">
    <citation type="submission" date="2017-04" db="EMBL/GenBank/DDBJ databases">
        <title>Complete genome sequence of the Campylobacter cuniculorum type strain LMG24588.</title>
        <authorList>
            <person name="Miller W.G."/>
            <person name="Yee E."/>
            <person name="Revez J."/>
            <person name="Bono J.L."/>
            <person name="Rossi M."/>
        </authorList>
    </citation>
    <scope>NUCLEOTIDE SEQUENCE [LARGE SCALE GENOMIC DNA]</scope>
    <source>
        <strain evidence="2 3">LMG 24588</strain>
    </source>
</reference>
<gene>
    <name evidence="2" type="ORF">CCUN_1574</name>
</gene>
<evidence type="ECO:0000313" key="3">
    <source>
        <dbReference type="Proteomes" id="UP000192902"/>
    </source>
</evidence>
<accession>A0A1W6BYJ3</accession>
<dbReference type="RefSeq" id="WP_027305929.1">
    <property type="nucleotide sequence ID" value="NZ_CP020867.1"/>
</dbReference>
<dbReference type="EMBL" id="CP020867">
    <property type="protein sequence ID" value="ARJ57157.1"/>
    <property type="molecule type" value="Genomic_DNA"/>
</dbReference>
<sequence>MLKNSKKTKEIEVMEEINFEEAQTKNNEKKVIDIEFEEFDETKFDETKNLKAKNENKYRYLSSYTLQELQKMIEKINEEIKETQNFKNELEKKLIKLHKDKSKVRKAMIEKLMKEEKEECLVKIKKTLS</sequence>
<dbReference type="Proteomes" id="UP000192902">
    <property type="component" value="Chromosome"/>
</dbReference>
<keyword evidence="1" id="KW-0175">Coiled coil</keyword>
<dbReference type="STRING" id="1121267.CCUN_1574"/>
<name>A0A1W6BYJ3_9BACT</name>
<organism evidence="2 3">
    <name type="scientific">Campylobacter cuniculorum DSM 23162 = LMG 24588</name>
    <dbReference type="NCBI Taxonomy" id="1121267"/>
    <lineage>
        <taxon>Bacteria</taxon>
        <taxon>Pseudomonadati</taxon>
        <taxon>Campylobacterota</taxon>
        <taxon>Epsilonproteobacteria</taxon>
        <taxon>Campylobacterales</taxon>
        <taxon>Campylobacteraceae</taxon>
        <taxon>Campylobacter</taxon>
    </lineage>
</organism>
<dbReference type="KEGG" id="ccun:CCUN_1574"/>
<evidence type="ECO:0000313" key="2">
    <source>
        <dbReference type="EMBL" id="ARJ57157.1"/>
    </source>
</evidence>